<feature type="non-terminal residue" evidence="4">
    <location>
        <position position="261"/>
    </location>
</feature>
<dbReference type="GeneID" id="108673001"/>
<accession>A0A8B7NRE2</accession>
<keyword evidence="2" id="KW-0472">Membrane</keyword>
<dbReference type="Proteomes" id="UP000694843">
    <property type="component" value="Unplaced"/>
</dbReference>
<feature type="compositionally biased region" description="Low complexity" evidence="1">
    <location>
        <begin position="149"/>
        <end position="166"/>
    </location>
</feature>
<keyword evidence="3" id="KW-1185">Reference proteome</keyword>
<dbReference type="RefSeq" id="XP_018016255.1">
    <property type="nucleotide sequence ID" value="XM_018160766.1"/>
</dbReference>
<evidence type="ECO:0000313" key="3">
    <source>
        <dbReference type="Proteomes" id="UP000694843"/>
    </source>
</evidence>
<gene>
    <name evidence="4" type="primary">LOC108673001</name>
</gene>
<proteinExistence type="predicted"/>
<sequence length="261" mass="27848">MSQASDSPGALRHALLQAVGGASLPPPSGGDVIKSRVSPGSRDAVFGGPVLSGGGPESIMAAVPGLQLGLVALALLILVLGLGAILYICVHWARAVRQREKACHVVLRAPFMRVPPAAPSTTDTLHQLYETQVLHMSVPLDDDSLGDQPSPHHSSTHPSTHPSTHHYYMDNVSYISKNNNRDDSRSDAGPPSPWVSRPSTSRGFSPPTGLPHLLPHSHGYLPQHNSDADSEDDVPGRQYSPSVTNTNVVFGRRYGDRDGRH</sequence>
<reference evidence="4" key="1">
    <citation type="submission" date="2025-08" db="UniProtKB">
        <authorList>
            <consortium name="RefSeq"/>
        </authorList>
    </citation>
    <scope>IDENTIFICATION</scope>
</reference>
<dbReference type="AlphaFoldDB" id="A0A8B7NRE2"/>
<organism evidence="3 4">
    <name type="scientific">Hyalella azteca</name>
    <name type="common">Amphipod</name>
    <dbReference type="NCBI Taxonomy" id="294128"/>
    <lineage>
        <taxon>Eukaryota</taxon>
        <taxon>Metazoa</taxon>
        <taxon>Ecdysozoa</taxon>
        <taxon>Arthropoda</taxon>
        <taxon>Crustacea</taxon>
        <taxon>Multicrustacea</taxon>
        <taxon>Malacostraca</taxon>
        <taxon>Eumalacostraca</taxon>
        <taxon>Peracarida</taxon>
        <taxon>Amphipoda</taxon>
        <taxon>Senticaudata</taxon>
        <taxon>Talitrida</taxon>
        <taxon>Talitroidea</taxon>
        <taxon>Hyalellidae</taxon>
        <taxon>Hyalella</taxon>
    </lineage>
</organism>
<evidence type="ECO:0000256" key="1">
    <source>
        <dbReference type="SAM" id="MobiDB-lite"/>
    </source>
</evidence>
<feature type="region of interest" description="Disordered" evidence="1">
    <location>
        <begin position="139"/>
        <end position="261"/>
    </location>
</feature>
<name>A0A8B7NRE2_HYAAZ</name>
<keyword evidence="2" id="KW-0812">Transmembrane</keyword>
<feature type="transmembrane region" description="Helical" evidence="2">
    <location>
        <begin position="68"/>
        <end position="90"/>
    </location>
</feature>
<keyword evidence="2" id="KW-1133">Transmembrane helix</keyword>
<dbReference type="OrthoDB" id="10029135at2759"/>
<evidence type="ECO:0000313" key="4">
    <source>
        <dbReference type="RefSeq" id="XP_018016255.1"/>
    </source>
</evidence>
<feature type="compositionally biased region" description="Polar residues" evidence="1">
    <location>
        <begin position="239"/>
        <end position="248"/>
    </location>
</feature>
<dbReference type="KEGG" id="hazt:108673001"/>
<evidence type="ECO:0000256" key="2">
    <source>
        <dbReference type="SAM" id="Phobius"/>
    </source>
</evidence>
<protein>
    <submittedName>
        <fullName evidence="4">Uncharacterized protein LOC108673001</fullName>
    </submittedName>
</protein>